<sequence length="38" mass="4276">MSVQFLMELTRISTHSQPRGVGKVQQGEQLIKTLSSFL</sequence>
<name>A0A0K1S784_9CHRO</name>
<evidence type="ECO:0000313" key="2">
    <source>
        <dbReference type="Proteomes" id="UP000068167"/>
    </source>
</evidence>
<accession>A0A0K1S784</accession>
<dbReference type="Proteomes" id="UP000068167">
    <property type="component" value="Chromosome"/>
</dbReference>
<dbReference type="AlphaFoldDB" id="A0A0K1S784"/>
<reference evidence="1 2" key="1">
    <citation type="journal article" date="2016" name="Stand. Genomic Sci.">
        <title>Complete genome sequence and genomic characterization of Microcystis panniformis FACHB 1757 by third-generation sequencing.</title>
        <authorList>
            <person name="Zhang J.Y."/>
            <person name="Guan R."/>
            <person name="Zhang H.J."/>
            <person name="Li H."/>
            <person name="Xiao P."/>
            <person name="Yu G.L."/>
            <person name="Du L."/>
            <person name="Cao D.M."/>
            <person name="Zhu B.C."/>
            <person name="Li R.H."/>
            <person name="Lu Z.H."/>
        </authorList>
    </citation>
    <scope>NUCLEOTIDE SEQUENCE [LARGE SCALE GENOMIC DNA]</scope>
    <source>
        <strain evidence="1 2">FACHB-1757</strain>
    </source>
</reference>
<dbReference type="PATRIC" id="fig|1638788.3.peg.5054"/>
<proteinExistence type="predicted"/>
<gene>
    <name evidence="1" type="ORF">VL20_5010</name>
</gene>
<dbReference type="EMBL" id="CP011339">
    <property type="protein sequence ID" value="AKV69883.1"/>
    <property type="molecule type" value="Genomic_DNA"/>
</dbReference>
<evidence type="ECO:0000313" key="1">
    <source>
        <dbReference type="EMBL" id="AKV69883.1"/>
    </source>
</evidence>
<protein>
    <submittedName>
        <fullName evidence="1">Uncharacterized protein</fullName>
    </submittedName>
</protein>
<keyword evidence="2" id="KW-1185">Reference proteome</keyword>
<organism evidence="1 2">
    <name type="scientific">Microcystis panniformis FACHB-1757</name>
    <dbReference type="NCBI Taxonomy" id="1638788"/>
    <lineage>
        <taxon>Bacteria</taxon>
        <taxon>Bacillati</taxon>
        <taxon>Cyanobacteriota</taxon>
        <taxon>Cyanophyceae</taxon>
        <taxon>Oscillatoriophycideae</taxon>
        <taxon>Chroococcales</taxon>
        <taxon>Microcystaceae</taxon>
        <taxon>Microcystis</taxon>
    </lineage>
</organism>
<dbReference type="KEGG" id="mpk:VL20_5010"/>